<proteinExistence type="predicted"/>
<keyword evidence="2" id="KW-1185">Reference proteome</keyword>
<accession>A0A3S9XCD3</accession>
<evidence type="ECO:0000313" key="2">
    <source>
        <dbReference type="Proteomes" id="UP000273143"/>
    </source>
</evidence>
<organism evidence="1 2">
    <name type="scientific">Entomomonas moraniae</name>
    <dbReference type="NCBI Taxonomy" id="2213226"/>
    <lineage>
        <taxon>Bacteria</taxon>
        <taxon>Pseudomonadati</taxon>
        <taxon>Pseudomonadota</taxon>
        <taxon>Gammaproteobacteria</taxon>
        <taxon>Pseudomonadales</taxon>
        <taxon>Pseudomonadaceae</taxon>
        <taxon>Entomomonas</taxon>
    </lineage>
</organism>
<gene>
    <name evidence="1" type="ORF">DM558_04525</name>
</gene>
<protein>
    <submittedName>
        <fullName evidence="1">DUF3079 domain-containing protein</fullName>
    </submittedName>
</protein>
<dbReference type="Proteomes" id="UP000273143">
    <property type="component" value="Chromosome"/>
</dbReference>
<dbReference type="EMBL" id="CP029822">
    <property type="protein sequence ID" value="AZS50084.1"/>
    <property type="molecule type" value="Genomic_DNA"/>
</dbReference>
<dbReference type="AlphaFoldDB" id="A0A3S9XCD3"/>
<dbReference type="RefSeq" id="WP_127162230.1">
    <property type="nucleotide sequence ID" value="NZ_CP029822.1"/>
</dbReference>
<sequence length="78" mass="9116">MDKVKKFPIHPKHPERICWGCDKYCSVNDLGCGNGAERTQHPSELFGDDWLEWENGLDSSRFSEELEESKKLKDYKVK</sequence>
<dbReference type="InterPro" id="IPR021430">
    <property type="entry name" value="DUF3079"/>
</dbReference>
<dbReference type="Pfam" id="PF11278">
    <property type="entry name" value="DUF3079"/>
    <property type="match status" value="1"/>
</dbReference>
<dbReference type="KEGG" id="emo:DM558_04525"/>
<reference evidence="2" key="1">
    <citation type="submission" date="2018-06" db="EMBL/GenBank/DDBJ databases">
        <title>Complete genome of Pseudomonas insecticola strain QZS01.</title>
        <authorList>
            <person name="Wang J."/>
            <person name="Su Q."/>
        </authorList>
    </citation>
    <scope>NUCLEOTIDE SEQUENCE [LARGE SCALE GENOMIC DNA]</scope>
    <source>
        <strain evidence="2">QZS01</strain>
    </source>
</reference>
<name>A0A3S9XCD3_9GAMM</name>
<evidence type="ECO:0000313" key="1">
    <source>
        <dbReference type="EMBL" id="AZS50084.1"/>
    </source>
</evidence>